<dbReference type="InterPro" id="IPR014014">
    <property type="entry name" value="RNA_helicase_DEAD_Q_motif"/>
</dbReference>
<keyword evidence="10" id="KW-1185">Reference proteome</keyword>
<evidence type="ECO:0000313" key="9">
    <source>
        <dbReference type="EMBL" id="OQS55677.1"/>
    </source>
</evidence>
<comment type="caution">
    <text evidence="9">The sequence shown here is derived from an EMBL/GenBank/DDBJ whole genome shotgun (WGS) entry which is preliminary data.</text>
</comment>
<evidence type="ECO:0000256" key="4">
    <source>
        <dbReference type="ARBA" id="ARBA00022840"/>
    </source>
</evidence>
<dbReference type="InterPro" id="IPR001650">
    <property type="entry name" value="Helicase_C-like"/>
</dbReference>
<dbReference type="AlphaFoldDB" id="A0A1W0E8T8"/>
<sequence length="419" mass="47768">MTEARKVIFDEENVNDTGRLDIEANWEEYGLNEKLVKGIYSCGFDKPSFIQKKAVPQIAKGSDIRAQAQSGTGKTGAFCVGALQRIDVNEAATQCLVLVSTREIARQIELTFKGLSTYMNINTLLLTGGCSREDDINNLNNTPYHIIVGTPGRVFDMMESKAIKTEKIKMFILDEADELCKGEFLDQVKSIYMFLKPENLQIMFFSATYGEEELQVISQIVKDPVTIDLRTDEYTLQGIKQYYINIGTPFDKKFGARFSPEKKKLELCLKVQTLINVLRSHPLGQTMIFSRRKADAQDIYTLLSKEDFQCALISSQLTQEERNNVIQEFKDAKKRILVTSDICKRGIDVQGLSVVICLDVPPYEQKEDFIHRVGRSGRYGRRGIALHILNQYEYEIITKIAKDYRTTIEQMPKTFSFTE</sequence>
<dbReference type="EMBL" id="MNPJ01000004">
    <property type="protein sequence ID" value="OQS55677.1"/>
    <property type="molecule type" value="Genomic_DNA"/>
</dbReference>
<protein>
    <submittedName>
        <fullName evidence="9">TIF1</fullName>
    </submittedName>
</protein>
<dbReference type="GO" id="GO:0003676">
    <property type="term" value="F:nucleic acid binding"/>
    <property type="evidence" value="ECO:0007669"/>
    <property type="project" value="InterPro"/>
</dbReference>
<keyword evidence="1" id="KW-0547">Nucleotide-binding</keyword>
<dbReference type="SMART" id="SM00487">
    <property type="entry name" value="DEXDc"/>
    <property type="match status" value="1"/>
</dbReference>
<dbReference type="Gene3D" id="3.40.50.300">
    <property type="entry name" value="P-loop containing nucleotide triphosphate hydrolases"/>
    <property type="match status" value="2"/>
</dbReference>
<dbReference type="SMART" id="SM00490">
    <property type="entry name" value="HELICc"/>
    <property type="match status" value="1"/>
</dbReference>
<keyword evidence="3" id="KW-0347">Helicase</keyword>
<evidence type="ECO:0000256" key="1">
    <source>
        <dbReference type="ARBA" id="ARBA00022741"/>
    </source>
</evidence>
<evidence type="ECO:0000256" key="3">
    <source>
        <dbReference type="ARBA" id="ARBA00022806"/>
    </source>
</evidence>
<dbReference type="OrthoDB" id="10265785at2759"/>
<dbReference type="InterPro" id="IPR011545">
    <property type="entry name" value="DEAD/DEAH_box_helicase_dom"/>
</dbReference>
<organism evidence="9 10">
    <name type="scientific">Ecytonucleospora hepatopenaei</name>
    <dbReference type="NCBI Taxonomy" id="646526"/>
    <lineage>
        <taxon>Eukaryota</taxon>
        <taxon>Fungi</taxon>
        <taxon>Fungi incertae sedis</taxon>
        <taxon>Microsporidia</taxon>
        <taxon>Enterocytozoonidae</taxon>
        <taxon>Ecytonucleospora</taxon>
    </lineage>
</organism>
<dbReference type="VEuPathDB" id="MicrosporidiaDB:EHP00_1379"/>
<keyword evidence="2" id="KW-0378">Hydrolase</keyword>
<dbReference type="InterPro" id="IPR014001">
    <property type="entry name" value="Helicase_ATP-bd"/>
</dbReference>
<accession>A0A1W0E8T8</accession>
<feature type="domain" description="Helicase ATP-binding" evidence="6">
    <location>
        <begin position="55"/>
        <end position="227"/>
    </location>
</feature>
<feature type="domain" description="Helicase C-terminal" evidence="7">
    <location>
        <begin position="270"/>
        <end position="419"/>
    </location>
</feature>
<feature type="domain" description="DEAD-box RNA helicase Q" evidence="8">
    <location>
        <begin position="24"/>
        <end position="52"/>
    </location>
</feature>
<dbReference type="GO" id="GO:0003724">
    <property type="term" value="F:RNA helicase activity"/>
    <property type="evidence" value="ECO:0007669"/>
    <property type="project" value="InterPro"/>
</dbReference>
<evidence type="ECO:0000259" key="7">
    <source>
        <dbReference type="PROSITE" id="PS51194"/>
    </source>
</evidence>
<reference evidence="9 10" key="1">
    <citation type="journal article" date="2017" name="Environ. Microbiol.">
        <title>Decay of the glycolytic pathway and adaptation to intranuclear parasitism within Enterocytozoonidae microsporidia.</title>
        <authorList>
            <person name="Wiredu Boakye D."/>
            <person name="Jaroenlak P."/>
            <person name="Prachumwat A."/>
            <person name="Williams T.A."/>
            <person name="Bateman K.S."/>
            <person name="Itsathitphaisarn O."/>
            <person name="Sritunyalucksana K."/>
            <person name="Paszkiewicz K.H."/>
            <person name="Moore K.A."/>
            <person name="Stentiford G.D."/>
            <person name="Williams B.A."/>
        </authorList>
    </citation>
    <scope>NUCLEOTIDE SEQUENCE [LARGE SCALE GENOMIC DNA]</scope>
    <source>
        <strain evidence="9 10">TH1</strain>
    </source>
</reference>
<dbReference type="GO" id="GO:0005524">
    <property type="term" value="F:ATP binding"/>
    <property type="evidence" value="ECO:0007669"/>
    <property type="project" value="UniProtKB-KW"/>
</dbReference>
<dbReference type="Proteomes" id="UP000192758">
    <property type="component" value="Unassembled WGS sequence"/>
</dbReference>
<gene>
    <name evidence="9" type="primary">TIF1</name>
    <name evidence="9" type="ORF">EHP00_1379</name>
</gene>
<dbReference type="PROSITE" id="PS51194">
    <property type="entry name" value="HELICASE_CTER"/>
    <property type="match status" value="1"/>
</dbReference>
<keyword evidence="4" id="KW-0067">ATP-binding</keyword>
<feature type="short sequence motif" description="Q motif" evidence="5">
    <location>
        <begin position="24"/>
        <end position="52"/>
    </location>
</feature>
<evidence type="ECO:0000313" key="10">
    <source>
        <dbReference type="Proteomes" id="UP000192758"/>
    </source>
</evidence>
<dbReference type="STRING" id="646526.A0A1W0E8T8"/>
<dbReference type="CDD" id="cd18787">
    <property type="entry name" value="SF2_C_DEAD"/>
    <property type="match status" value="1"/>
</dbReference>
<proteinExistence type="predicted"/>
<dbReference type="PANTHER" id="PTHR47960">
    <property type="entry name" value="DEAD-BOX ATP-DEPENDENT RNA HELICASE 50"/>
    <property type="match status" value="1"/>
</dbReference>
<dbReference type="PROSITE" id="PS51195">
    <property type="entry name" value="Q_MOTIF"/>
    <property type="match status" value="1"/>
</dbReference>
<dbReference type="SUPFAM" id="SSF52540">
    <property type="entry name" value="P-loop containing nucleoside triphosphate hydrolases"/>
    <property type="match status" value="1"/>
</dbReference>
<dbReference type="InterPro" id="IPR027417">
    <property type="entry name" value="P-loop_NTPase"/>
</dbReference>
<evidence type="ECO:0000259" key="6">
    <source>
        <dbReference type="PROSITE" id="PS51192"/>
    </source>
</evidence>
<evidence type="ECO:0000256" key="5">
    <source>
        <dbReference type="PROSITE-ProRule" id="PRU00552"/>
    </source>
</evidence>
<dbReference type="Pfam" id="PF00271">
    <property type="entry name" value="Helicase_C"/>
    <property type="match status" value="1"/>
</dbReference>
<dbReference type="PROSITE" id="PS51192">
    <property type="entry name" value="HELICASE_ATP_BIND_1"/>
    <property type="match status" value="1"/>
</dbReference>
<dbReference type="GO" id="GO:0016787">
    <property type="term" value="F:hydrolase activity"/>
    <property type="evidence" value="ECO:0007669"/>
    <property type="project" value="UniProtKB-KW"/>
</dbReference>
<evidence type="ECO:0000256" key="2">
    <source>
        <dbReference type="ARBA" id="ARBA00022801"/>
    </source>
</evidence>
<evidence type="ECO:0000259" key="8">
    <source>
        <dbReference type="PROSITE" id="PS51195"/>
    </source>
</evidence>
<dbReference type="Pfam" id="PF00270">
    <property type="entry name" value="DEAD"/>
    <property type="match status" value="1"/>
</dbReference>
<name>A0A1W0E8T8_9MICR</name>